<dbReference type="Gene3D" id="3.40.50.11540">
    <property type="entry name" value="NADH-ubiquinone oxidoreductase 51kDa subunit"/>
    <property type="match status" value="1"/>
</dbReference>
<dbReference type="Proteomes" id="UP000009011">
    <property type="component" value="Chromosome"/>
</dbReference>
<keyword evidence="3 8" id="KW-0479">Metal-binding</keyword>
<feature type="domain" description="4Fe-4S ferredoxin-type" evidence="9">
    <location>
        <begin position="394"/>
        <end position="423"/>
    </location>
</feature>
<dbReference type="PANTHER" id="PTHR43034">
    <property type="entry name" value="ION-TRANSLOCATING OXIDOREDUCTASE COMPLEX SUBUNIT C"/>
    <property type="match status" value="1"/>
</dbReference>
<keyword evidence="8" id="KW-1003">Cell membrane</keyword>
<comment type="similarity">
    <text evidence="8">Belongs to the 4Fe4S bacterial-type ferredoxin family. RnfC subfamily.</text>
</comment>
<feature type="binding site" evidence="8">
    <location>
        <position position="403"/>
    </location>
    <ligand>
        <name>[4Fe-4S] cluster</name>
        <dbReference type="ChEBI" id="CHEBI:49883"/>
        <label>2</label>
    </ligand>
</feature>
<dbReference type="InterPro" id="IPR017896">
    <property type="entry name" value="4Fe4S_Fe-S-bd"/>
</dbReference>
<dbReference type="SUPFAM" id="SSF46548">
    <property type="entry name" value="alpha-helical ferredoxin"/>
    <property type="match status" value="1"/>
</dbReference>
<dbReference type="OrthoDB" id="9767754at2"/>
<feature type="binding site" evidence="8">
    <location>
        <position position="406"/>
    </location>
    <ligand>
        <name>[4Fe-4S] cluster</name>
        <dbReference type="ChEBI" id="CHEBI:49883"/>
        <label>2</label>
    </ligand>
</feature>
<feature type="binding site" evidence="8">
    <location>
        <position position="409"/>
    </location>
    <ligand>
        <name>[4Fe-4S] cluster</name>
        <dbReference type="ChEBI" id="CHEBI:49883"/>
        <label>2</label>
    </ligand>
</feature>
<dbReference type="RefSeq" id="WP_014856153.1">
    <property type="nucleotide sequence ID" value="NC_018178.1"/>
</dbReference>
<evidence type="ECO:0000313" key="11">
    <source>
        <dbReference type="Proteomes" id="UP000009011"/>
    </source>
</evidence>
<dbReference type="InterPro" id="IPR037225">
    <property type="entry name" value="Nuo51_FMN-bd_sf"/>
</dbReference>
<keyword evidence="1 8" id="KW-0813">Transport</keyword>
<comment type="subcellular location">
    <subcellularLocation>
        <location evidence="8">Cell membrane</location>
        <topology evidence="8">Peripheral membrane protein</topology>
    </subcellularLocation>
</comment>
<organism evidence="10 11">
    <name type="scientific">Melioribacter roseus (strain DSM 23840 / JCM 17771 / VKM B-2668 / P3M-2)</name>
    <dbReference type="NCBI Taxonomy" id="1191523"/>
    <lineage>
        <taxon>Bacteria</taxon>
        <taxon>Pseudomonadati</taxon>
        <taxon>Ignavibacteriota</taxon>
        <taxon>Ignavibacteria</taxon>
        <taxon>Ignavibacteriales</taxon>
        <taxon>Melioribacteraceae</taxon>
        <taxon>Melioribacter</taxon>
    </lineage>
</organism>
<dbReference type="eggNOG" id="COG4656">
    <property type="taxonomic scope" value="Bacteria"/>
</dbReference>
<dbReference type="GO" id="GO:0046872">
    <property type="term" value="F:metal ion binding"/>
    <property type="evidence" value="ECO:0007669"/>
    <property type="project" value="UniProtKB-KW"/>
</dbReference>
<dbReference type="HOGENOM" id="CLU_010808_6_0_10"/>
<reference evidence="10 11" key="1">
    <citation type="journal article" date="2013" name="PLoS ONE">
        <title>Genomic analysis of Melioribacter roseus, facultatively anaerobic organotrophic bacterium representing a novel deep lineage within Bacteriodetes/Chlorobi group.</title>
        <authorList>
            <person name="Kadnikov V.V."/>
            <person name="Mardanov A.V."/>
            <person name="Podosokorskaya O.A."/>
            <person name="Gavrilov S.N."/>
            <person name="Kublanov I.V."/>
            <person name="Beletsky A.V."/>
            <person name="Bonch-Osmolovskaya E.A."/>
            <person name="Ravin N.V."/>
        </authorList>
    </citation>
    <scope>NUCLEOTIDE SEQUENCE [LARGE SCALE GENOMIC DNA]</scope>
    <source>
        <strain evidence="11">JCM 17771 / P3M-2</strain>
    </source>
</reference>
<evidence type="ECO:0000313" key="10">
    <source>
        <dbReference type="EMBL" id="AFN74719.1"/>
    </source>
</evidence>
<dbReference type="Gene3D" id="3.30.70.20">
    <property type="match status" value="1"/>
</dbReference>
<dbReference type="Gene3D" id="3.10.20.600">
    <property type="match status" value="1"/>
</dbReference>
<dbReference type="PATRIC" id="fig|1191523.3.peg.1573"/>
<evidence type="ECO:0000256" key="5">
    <source>
        <dbReference type="ARBA" id="ARBA00022982"/>
    </source>
</evidence>
<keyword evidence="7 8" id="KW-0411">Iron-sulfur</keyword>
<feature type="binding site" evidence="8">
    <location>
        <position position="374"/>
    </location>
    <ligand>
        <name>[4Fe-4S] cluster</name>
        <dbReference type="ChEBI" id="CHEBI:49883"/>
        <label>2</label>
    </ligand>
</feature>
<dbReference type="STRING" id="1191523.MROS_1482"/>
<feature type="binding site" evidence="8">
    <location>
        <position position="367"/>
    </location>
    <ligand>
        <name>[4Fe-4S] cluster</name>
        <dbReference type="ChEBI" id="CHEBI:49883"/>
        <label>1</label>
    </ligand>
</feature>
<dbReference type="EC" id="7.-.-.-" evidence="8"/>
<comment type="cofactor">
    <cofactor evidence="8">
        <name>[4Fe-4S] cluster</name>
        <dbReference type="ChEBI" id="CHEBI:49883"/>
    </cofactor>
    <text evidence="8">Binds 2 [4Fe-4S] clusters per subunit.</text>
</comment>
<dbReference type="GO" id="GO:0051539">
    <property type="term" value="F:4 iron, 4 sulfur cluster binding"/>
    <property type="evidence" value="ECO:0007669"/>
    <property type="project" value="UniProtKB-KW"/>
</dbReference>
<evidence type="ECO:0000256" key="8">
    <source>
        <dbReference type="HAMAP-Rule" id="MF_00461"/>
    </source>
</evidence>
<dbReference type="KEGG" id="mro:MROS_1482"/>
<feature type="binding site" evidence="8">
    <location>
        <position position="413"/>
    </location>
    <ligand>
        <name>[4Fe-4S] cluster</name>
        <dbReference type="ChEBI" id="CHEBI:49883"/>
        <label>1</label>
    </ligand>
</feature>
<dbReference type="GO" id="GO:0022900">
    <property type="term" value="P:electron transport chain"/>
    <property type="evidence" value="ECO:0007669"/>
    <property type="project" value="UniProtKB-UniRule"/>
</dbReference>
<keyword evidence="6 8" id="KW-0408">Iron</keyword>
<dbReference type="PROSITE" id="PS00198">
    <property type="entry name" value="4FE4S_FER_1"/>
    <property type="match status" value="1"/>
</dbReference>
<feature type="binding site" evidence="8">
    <location>
        <position position="370"/>
    </location>
    <ligand>
        <name>[4Fe-4S] cluster</name>
        <dbReference type="ChEBI" id="CHEBI:49883"/>
        <label>1</label>
    </ligand>
</feature>
<keyword evidence="8" id="KW-0472">Membrane</keyword>
<accession>I6ZRM5</accession>
<sequence>MTTTFKGGVHPAEMKELTSEKPFEFLPLPEQICLPLSQHAGKQALLLKKKGDAVRKGEMIAEPDGFISAPIHSPVTGKINKTTSIITLTGIRSEAVIINRSDIDEDDLMEPLNPVTVAREKIIERVKQAGIVGQGGAAFPTYVKLSPPPDKKIDYVILNACECEPYLTRDYRFLIEKTEEVITGLKLILKAAGVLYGIIGVEDNKPEAIKKLENVLRNEENISLKVLKTKYPQGAEKMLIKAVTGREVPPGKLPFDVGCIIHNVGTAVSIYNAVVKGEPQINAFLTVSGLGIVEPKNLIVPVGTPLKNIIDYCGGIKENAKKIVAGGPMMGFAQFDLNSPVTKATSGILVLTGKEAPGIKESNCLNCGRCLSVCPLDLAPTRLYKFSRFDKFEEAIDIGLQTCMECGTCTYNCPAGIPLVQWIRYGKRKSSALLKQKTN</sequence>
<evidence type="ECO:0000256" key="3">
    <source>
        <dbReference type="ARBA" id="ARBA00022723"/>
    </source>
</evidence>
<dbReference type="NCBIfam" id="TIGR01945">
    <property type="entry name" value="rnfC"/>
    <property type="match status" value="1"/>
</dbReference>
<dbReference type="InterPro" id="IPR017900">
    <property type="entry name" value="4Fe4S_Fe_S_CS"/>
</dbReference>
<dbReference type="NCBIfam" id="NF003454">
    <property type="entry name" value="PRK05035.1"/>
    <property type="match status" value="1"/>
</dbReference>
<comment type="subunit">
    <text evidence="8">The complex is composed of six subunits: RnfA, RnfB, RnfC, RnfD, RnfE and RnfG.</text>
</comment>
<name>I6ZRM5_MELRP</name>
<dbReference type="Pfam" id="PF01512">
    <property type="entry name" value="Complex1_51K"/>
    <property type="match status" value="1"/>
</dbReference>
<dbReference type="AlphaFoldDB" id="I6ZRM5"/>
<evidence type="ECO:0000256" key="1">
    <source>
        <dbReference type="ARBA" id="ARBA00022448"/>
    </source>
</evidence>
<evidence type="ECO:0000256" key="7">
    <source>
        <dbReference type="ARBA" id="ARBA00023014"/>
    </source>
</evidence>
<dbReference type="PROSITE" id="PS51379">
    <property type="entry name" value="4FE4S_FER_2"/>
    <property type="match status" value="2"/>
</dbReference>
<protein>
    <recommendedName>
        <fullName evidence="8">Ion-translocating oxidoreductase complex subunit C</fullName>
        <ecNumber evidence="8">7.-.-.-</ecNumber>
    </recommendedName>
    <alternativeName>
        <fullName evidence="8">Rnf electron transport complex subunit C</fullName>
    </alternativeName>
</protein>
<dbReference type="Pfam" id="PF13375">
    <property type="entry name" value="RnfC_N"/>
    <property type="match status" value="1"/>
</dbReference>
<keyword evidence="2 8" id="KW-0004">4Fe-4S</keyword>
<dbReference type="SUPFAM" id="SSF142019">
    <property type="entry name" value="Nqo1 FMN-binding domain-like"/>
    <property type="match status" value="1"/>
</dbReference>
<dbReference type="Pfam" id="PF13237">
    <property type="entry name" value="Fer4_10"/>
    <property type="match status" value="1"/>
</dbReference>
<evidence type="ECO:0000256" key="6">
    <source>
        <dbReference type="ARBA" id="ARBA00023004"/>
    </source>
</evidence>
<dbReference type="PANTHER" id="PTHR43034:SF2">
    <property type="entry name" value="ION-TRANSLOCATING OXIDOREDUCTASE COMPLEX SUBUNIT C"/>
    <property type="match status" value="1"/>
</dbReference>
<dbReference type="InterPro" id="IPR010208">
    <property type="entry name" value="Ion_transpt_RnfC/RsxC"/>
</dbReference>
<evidence type="ECO:0000259" key="9">
    <source>
        <dbReference type="PROSITE" id="PS51379"/>
    </source>
</evidence>
<keyword evidence="4 8" id="KW-0677">Repeat</keyword>
<feature type="binding site" evidence="8">
    <location>
        <position position="364"/>
    </location>
    <ligand>
        <name>[4Fe-4S] cluster</name>
        <dbReference type="ChEBI" id="CHEBI:49883"/>
        <label>1</label>
    </ligand>
</feature>
<keyword evidence="8" id="KW-1278">Translocase</keyword>
<feature type="domain" description="4Fe-4S ferredoxin-type" evidence="9">
    <location>
        <begin position="355"/>
        <end position="384"/>
    </location>
</feature>
<dbReference type="GO" id="GO:0005886">
    <property type="term" value="C:plasma membrane"/>
    <property type="evidence" value="ECO:0007669"/>
    <property type="project" value="UniProtKB-SubCell"/>
</dbReference>
<evidence type="ECO:0000256" key="2">
    <source>
        <dbReference type="ARBA" id="ARBA00022485"/>
    </source>
</evidence>
<keyword evidence="11" id="KW-1185">Reference proteome</keyword>
<dbReference type="Pfam" id="PF10531">
    <property type="entry name" value="SLBB"/>
    <property type="match status" value="1"/>
</dbReference>
<comment type="function">
    <text evidence="8">Part of a membrane-bound complex that couples electron transfer with translocation of ions across the membrane.</text>
</comment>
<evidence type="ECO:0000256" key="4">
    <source>
        <dbReference type="ARBA" id="ARBA00022737"/>
    </source>
</evidence>
<dbReference type="HAMAP" id="MF_00461">
    <property type="entry name" value="RsxC_RnfC"/>
    <property type="match status" value="1"/>
</dbReference>
<dbReference type="InterPro" id="IPR011538">
    <property type="entry name" value="Nuo51_FMN-bd"/>
</dbReference>
<dbReference type="EMBL" id="CP003557">
    <property type="protein sequence ID" value="AFN74719.1"/>
    <property type="molecule type" value="Genomic_DNA"/>
</dbReference>
<dbReference type="GO" id="GO:0009055">
    <property type="term" value="F:electron transfer activity"/>
    <property type="evidence" value="ECO:0007669"/>
    <property type="project" value="InterPro"/>
</dbReference>
<proteinExistence type="inferred from homology"/>
<dbReference type="InterPro" id="IPR019554">
    <property type="entry name" value="Soluble_ligand-bd"/>
</dbReference>
<keyword evidence="5 8" id="KW-0249">Electron transport</keyword>
<gene>
    <name evidence="8" type="primary">rnfC</name>
    <name evidence="10" type="ordered locus">MROS_1482</name>
</gene>
<dbReference type="InterPro" id="IPR026902">
    <property type="entry name" value="RnfC_N"/>
</dbReference>